<feature type="compositionally biased region" description="Basic and acidic residues" evidence="1">
    <location>
        <begin position="7"/>
        <end position="17"/>
    </location>
</feature>
<feature type="region of interest" description="Disordered" evidence="1">
    <location>
        <begin position="1"/>
        <end position="24"/>
    </location>
</feature>
<gene>
    <name evidence="2" type="ORF">BUL40_13395</name>
</gene>
<evidence type="ECO:0000256" key="1">
    <source>
        <dbReference type="SAM" id="MobiDB-lite"/>
    </source>
</evidence>
<evidence type="ECO:0000313" key="2">
    <source>
        <dbReference type="EMBL" id="OQD41846.1"/>
    </source>
</evidence>
<comment type="caution">
    <text evidence="2">The sequence shown here is derived from an EMBL/GenBank/DDBJ whole genome shotgun (WGS) entry which is preliminary data.</text>
</comment>
<evidence type="ECO:0000313" key="3">
    <source>
        <dbReference type="Proteomes" id="UP000191680"/>
    </source>
</evidence>
<protein>
    <submittedName>
        <fullName evidence="2">Uncharacterized protein</fullName>
    </submittedName>
</protein>
<sequence>MVFAQPRHKDGNKEKRNNYTPEQIATLQTKRLTLALDLSDKQAEQFMSLHLEHAKLREKQHTLRKSREEEDRTKLTEEERYAMQNARLDQRIAFQKEVKKILSEEQFENWKKIRRHHGSKRHKMLREGERHSR</sequence>
<accession>A0A1V6LPE4</accession>
<keyword evidence="3" id="KW-1185">Reference proteome</keyword>
<feature type="region of interest" description="Disordered" evidence="1">
    <location>
        <begin position="114"/>
        <end position="133"/>
    </location>
</feature>
<name>A0A1V6LPE4_9FLAO</name>
<dbReference type="AlphaFoldDB" id="A0A1V6LPE4"/>
<dbReference type="Proteomes" id="UP000191680">
    <property type="component" value="Unassembled WGS sequence"/>
</dbReference>
<proteinExistence type="predicted"/>
<reference evidence="2 3" key="1">
    <citation type="submission" date="2016-12" db="EMBL/GenBank/DDBJ databases">
        <authorList>
            <person name="Song W.-J."/>
            <person name="Kurnit D.M."/>
        </authorList>
    </citation>
    <scope>NUCLEOTIDE SEQUENCE [LARGE SCALE GENOMIC DNA]</scope>
    <source>
        <strain evidence="2 3">HSG9</strain>
    </source>
</reference>
<organism evidence="2 3">
    <name type="scientific">Croceivirga radicis</name>
    <dbReference type="NCBI Taxonomy" id="1929488"/>
    <lineage>
        <taxon>Bacteria</taxon>
        <taxon>Pseudomonadati</taxon>
        <taxon>Bacteroidota</taxon>
        <taxon>Flavobacteriia</taxon>
        <taxon>Flavobacteriales</taxon>
        <taxon>Flavobacteriaceae</taxon>
        <taxon>Croceivirga</taxon>
    </lineage>
</organism>
<feature type="compositionally biased region" description="Basic residues" evidence="1">
    <location>
        <begin position="114"/>
        <end position="124"/>
    </location>
</feature>
<dbReference type="EMBL" id="MTBC01000010">
    <property type="protein sequence ID" value="OQD41846.1"/>
    <property type="molecule type" value="Genomic_DNA"/>
</dbReference>